<comment type="caution">
    <text evidence="1">The sequence shown here is derived from an EMBL/GenBank/DDBJ whole genome shotgun (WGS) entry which is preliminary data.</text>
</comment>
<evidence type="ECO:0000313" key="2">
    <source>
        <dbReference type="Proteomes" id="UP000265816"/>
    </source>
</evidence>
<keyword evidence="2" id="KW-1185">Reference proteome</keyword>
<dbReference type="EMBL" id="QWVT01000007">
    <property type="protein sequence ID" value="RID88356.1"/>
    <property type="molecule type" value="Genomic_DNA"/>
</dbReference>
<dbReference type="Proteomes" id="UP000265816">
    <property type="component" value="Unassembled WGS sequence"/>
</dbReference>
<dbReference type="Pfam" id="PF08757">
    <property type="entry name" value="CotH"/>
    <property type="match status" value="1"/>
</dbReference>
<accession>A0A398BLS5</accession>
<dbReference type="RefSeq" id="WP_119111274.1">
    <property type="nucleotide sequence ID" value="NZ_CBCSEO010000008.1"/>
</dbReference>
<name>A0A398BLS5_9BACI</name>
<reference evidence="1 2" key="1">
    <citation type="submission" date="2018-08" db="EMBL/GenBank/DDBJ databases">
        <title>Bacillus jemisoniae sp. nov., Bacillus chryseoplanitiae sp. nov., Bacillus resnikiae sp. nov., and Bacillus frankliniae sp. nov., isolated from Viking spacecraft and associated surfaces.</title>
        <authorList>
            <person name="Seuylemezian A."/>
            <person name="Vaishampayan P."/>
        </authorList>
    </citation>
    <scope>NUCLEOTIDE SEQUENCE [LARGE SCALE GENOMIC DNA]</scope>
    <source>
        <strain evidence="1 2">JJ-247</strain>
    </source>
</reference>
<proteinExistence type="predicted"/>
<dbReference type="PANTHER" id="PTHR40050">
    <property type="entry name" value="INNER SPORE COAT PROTEIN H"/>
    <property type="match status" value="1"/>
</dbReference>
<evidence type="ECO:0000313" key="1">
    <source>
        <dbReference type="EMBL" id="RID88356.1"/>
    </source>
</evidence>
<dbReference type="PANTHER" id="PTHR40050:SF1">
    <property type="entry name" value="INNER SPORE COAT PROTEIN H"/>
    <property type="match status" value="1"/>
</dbReference>
<protein>
    <submittedName>
        <fullName evidence="1">Spore coat protein</fullName>
    </submittedName>
</protein>
<dbReference type="InterPro" id="IPR014867">
    <property type="entry name" value="Spore_coat_CotH_CotH2/3/7"/>
</dbReference>
<gene>
    <name evidence="1" type="ORF">D1970_02365</name>
</gene>
<keyword evidence="1" id="KW-0946">Virion</keyword>
<organism evidence="1 2">
    <name type="scientific">Mesobacillus zeae</name>
    <dbReference type="NCBI Taxonomy" id="1917180"/>
    <lineage>
        <taxon>Bacteria</taxon>
        <taxon>Bacillati</taxon>
        <taxon>Bacillota</taxon>
        <taxon>Bacilli</taxon>
        <taxon>Bacillales</taxon>
        <taxon>Bacillaceae</taxon>
        <taxon>Mesobacillus</taxon>
    </lineage>
</organism>
<keyword evidence="1" id="KW-0167">Capsid protein</keyword>
<dbReference type="OrthoDB" id="3235126at2"/>
<dbReference type="AlphaFoldDB" id="A0A398BLS5"/>
<sequence length="362" mass="42661">MSTQTLPVYRLYIHPKDIIELRRDIWNDAPVTGKLTVGKKKMDIDLVFRGSHIREFEKKSYHIAFYNPPIYRQAKEIHLNAEYKDPSIIRNKLSLDFFSDIGCLSPSSRYVFLNVNGKDEGVYLELESVDEHFLKNRNLPEGPIYYAVNGDANFSLMSDIDQKVKAALDYGYERKFGKPADDLFLEELIISINTIPRASFEKEIGKLLNVEQYLIWLAGVVLTQNYDGFVHNYALYRNSETKLFEILPWDYDATWGRDLHGRWMEHDYVPVEGFNSLTARLLDVPAFRKRYKGLLQEFLQKQFTVEYLAPKIETLVSSIRPYLLKDPYKKERTEVFDREPEFIYSFIRERSRFIHDQMSQLD</sequence>